<dbReference type="EMBL" id="JANPWB010000007">
    <property type="protein sequence ID" value="KAJ1169308.1"/>
    <property type="molecule type" value="Genomic_DNA"/>
</dbReference>
<gene>
    <name evidence="1" type="ORF">NDU88_001201</name>
</gene>
<organism evidence="1 2">
    <name type="scientific">Pleurodeles waltl</name>
    <name type="common">Iberian ribbed newt</name>
    <dbReference type="NCBI Taxonomy" id="8319"/>
    <lineage>
        <taxon>Eukaryota</taxon>
        <taxon>Metazoa</taxon>
        <taxon>Chordata</taxon>
        <taxon>Craniata</taxon>
        <taxon>Vertebrata</taxon>
        <taxon>Euteleostomi</taxon>
        <taxon>Amphibia</taxon>
        <taxon>Batrachia</taxon>
        <taxon>Caudata</taxon>
        <taxon>Salamandroidea</taxon>
        <taxon>Salamandridae</taxon>
        <taxon>Pleurodelinae</taxon>
        <taxon>Pleurodeles</taxon>
    </lineage>
</organism>
<evidence type="ECO:0000313" key="1">
    <source>
        <dbReference type="EMBL" id="KAJ1169308.1"/>
    </source>
</evidence>
<dbReference type="Proteomes" id="UP001066276">
    <property type="component" value="Chromosome 4_1"/>
</dbReference>
<evidence type="ECO:0000313" key="2">
    <source>
        <dbReference type="Proteomes" id="UP001066276"/>
    </source>
</evidence>
<comment type="caution">
    <text evidence="1">The sequence shown here is derived from an EMBL/GenBank/DDBJ whole genome shotgun (WGS) entry which is preliminary data.</text>
</comment>
<protein>
    <submittedName>
        <fullName evidence="1">Uncharacterized protein</fullName>
    </submittedName>
</protein>
<feature type="non-terminal residue" evidence="1">
    <location>
        <position position="51"/>
    </location>
</feature>
<name>A0AAV7SYP3_PLEWA</name>
<sequence>RGVCCFVSREEGGGTGGEYYAAILGHTERRGRSRYRSRESRTQDCGACITA</sequence>
<proteinExistence type="predicted"/>
<feature type="non-terminal residue" evidence="1">
    <location>
        <position position="1"/>
    </location>
</feature>
<keyword evidence="2" id="KW-1185">Reference proteome</keyword>
<reference evidence="1" key="1">
    <citation type="journal article" date="2022" name="bioRxiv">
        <title>Sequencing and chromosome-scale assembly of the giantPleurodeles waltlgenome.</title>
        <authorList>
            <person name="Brown T."/>
            <person name="Elewa A."/>
            <person name="Iarovenko S."/>
            <person name="Subramanian E."/>
            <person name="Araus A.J."/>
            <person name="Petzold A."/>
            <person name="Susuki M."/>
            <person name="Suzuki K.-i.T."/>
            <person name="Hayashi T."/>
            <person name="Toyoda A."/>
            <person name="Oliveira C."/>
            <person name="Osipova E."/>
            <person name="Leigh N.D."/>
            <person name="Simon A."/>
            <person name="Yun M.H."/>
        </authorList>
    </citation>
    <scope>NUCLEOTIDE SEQUENCE</scope>
    <source>
        <strain evidence="1">20211129_DDA</strain>
        <tissue evidence="1">Liver</tissue>
    </source>
</reference>
<accession>A0AAV7SYP3</accession>
<dbReference type="AlphaFoldDB" id="A0AAV7SYP3"/>